<evidence type="ECO:0000313" key="9">
    <source>
        <dbReference type="EMBL" id="KAK3864095.1"/>
    </source>
</evidence>
<dbReference type="GO" id="GO:0005929">
    <property type="term" value="C:cilium"/>
    <property type="evidence" value="ECO:0007669"/>
    <property type="project" value="UniProtKB-SubCell"/>
</dbReference>
<gene>
    <name evidence="9" type="ORF">Pcinc_030196</name>
</gene>
<feature type="compositionally biased region" description="Polar residues" evidence="8">
    <location>
        <begin position="488"/>
        <end position="499"/>
    </location>
</feature>
<name>A0AAE1EZE7_PETCI</name>
<dbReference type="Proteomes" id="UP001286313">
    <property type="component" value="Unassembled WGS sequence"/>
</dbReference>
<evidence type="ECO:0000256" key="6">
    <source>
        <dbReference type="ARBA" id="ARBA00023273"/>
    </source>
</evidence>
<keyword evidence="10" id="KW-1185">Reference proteome</keyword>
<keyword evidence="6" id="KW-0966">Cell projection</keyword>
<sequence length="499" mass="56263">MSFREVRTLVEHLRLLGFPRLVSLENFTAPNLPLVTEILIWAAEVVDNDHPFSSTTPHTQEERVALIQQAALFFNERIEVQLSAVHLYGGDRLAARQLLKITSWLHHAATITESHTHHDTTLDNISTQLPVKEMREVRQLASTIIMDAAGLVDRLSLELHNKMSRMSAERQGLDLERTEAMMASTLHTQSTMHTQLQHSIQGLDNDIQEVEEKIHKKRESLVRTTKRLEALLKIKPSWHEEFEREVEELRSVWDDYITKHRSLTYLEDQLDTLHQQHLEGARKRNVSLEVPKEGVVEQKTPQPSVLEMSRLLRRLKMEEKCRNNSDMEEWPNSVLEEDSDGSFTLASPASPSTNLGRNPIHNCEINTFPNSPSSSSSSRSLASPGPLSLTCTNNDCVDLANSSTQHVINGSCGPSQPRPQAARPKMKARENRRSPRVREIKSPRASKNMGSRASKIMSSRERRGSSVNLTGRRGSSVNVAGRGRVSPLSASDDNQSDNF</sequence>
<dbReference type="PANTHER" id="PTHR21547">
    <property type="entry name" value="CLUSTERIN ASSOCIATED PROTEIN 1"/>
    <property type="match status" value="1"/>
</dbReference>
<feature type="compositionally biased region" description="Polar residues" evidence="8">
    <location>
        <begin position="341"/>
        <end position="356"/>
    </location>
</feature>
<protein>
    <recommendedName>
        <fullName evidence="11">Clusterin-associated protein 1</fullName>
    </recommendedName>
</protein>
<feature type="coiled-coil region" evidence="7">
    <location>
        <begin position="193"/>
        <end position="227"/>
    </location>
</feature>
<comment type="similarity">
    <text evidence="2">Belongs to the CLUAP1 family.</text>
</comment>
<evidence type="ECO:0000256" key="5">
    <source>
        <dbReference type="ARBA" id="ARBA00023069"/>
    </source>
</evidence>
<evidence type="ECO:0000256" key="8">
    <source>
        <dbReference type="SAM" id="MobiDB-lite"/>
    </source>
</evidence>
<dbReference type="GO" id="GO:0030992">
    <property type="term" value="C:intraciliary transport particle B"/>
    <property type="evidence" value="ECO:0007669"/>
    <property type="project" value="TreeGrafter"/>
</dbReference>
<reference evidence="9" key="1">
    <citation type="submission" date="2023-10" db="EMBL/GenBank/DDBJ databases">
        <title>Genome assemblies of two species of porcelain crab, Petrolisthes cinctipes and Petrolisthes manimaculis (Anomura: Porcellanidae).</title>
        <authorList>
            <person name="Angst P."/>
        </authorList>
    </citation>
    <scope>NUCLEOTIDE SEQUENCE</scope>
    <source>
        <strain evidence="9">PB745_01</strain>
        <tissue evidence="9">Gill</tissue>
    </source>
</reference>
<feature type="compositionally biased region" description="Low complexity" evidence="8">
    <location>
        <begin position="371"/>
        <end position="386"/>
    </location>
</feature>
<evidence type="ECO:0000256" key="3">
    <source>
        <dbReference type="ARBA" id="ARBA00022794"/>
    </source>
</evidence>
<comment type="subcellular location">
    <subcellularLocation>
        <location evidence="1">Cell projection</location>
        <location evidence="1">Cilium</location>
    </subcellularLocation>
</comment>
<dbReference type="GO" id="GO:0005815">
    <property type="term" value="C:microtubule organizing center"/>
    <property type="evidence" value="ECO:0007669"/>
    <property type="project" value="TreeGrafter"/>
</dbReference>
<evidence type="ECO:0000256" key="4">
    <source>
        <dbReference type="ARBA" id="ARBA00023054"/>
    </source>
</evidence>
<dbReference type="AlphaFoldDB" id="A0AAE1EZE7"/>
<evidence type="ECO:0000256" key="2">
    <source>
        <dbReference type="ARBA" id="ARBA00008340"/>
    </source>
</evidence>
<evidence type="ECO:0000256" key="7">
    <source>
        <dbReference type="SAM" id="Coils"/>
    </source>
</evidence>
<dbReference type="PANTHER" id="PTHR21547:SF0">
    <property type="entry name" value="CLUSTERIN-ASSOCIATED PROTEIN 1"/>
    <property type="match status" value="1"/>
</dbReference>
<feature type="compositionally biased region" description="Basic and acidic residues" evidence="8">
    <location>
        <begin position="427"/>
        <end position="442"/>
    </location>
</feature>
<keyword evidence="5" id="KW-0969">Cilium</keyword>
<feature type="region of interest" description="Disordered" evidence="8">
    <location>
        <begin position="322"/>
        <end position="386"/>
    </location>
</feature>
<dbReference type="GO" id="GO:0060271">
    <property type="term" value="P:cilium assembly"/>
    <property type="evidence" value="ECO:0007669"/>
    <property type="project" value="TreeGrafter"/>
</dbReference>
<dbReference type="EMBL" id="JAWQEG010003873">
    <property type="protein sequence ID" value="KAK3864095.1"/>
    <property type="molecule type" value="Genomic_DNA"/>
</dbReference>
<evidence type="ECO:0000313" key="10">
    <source>
        <dbReference type="Proteomes" id="UP001286313"/>
    </source>
</evidence>
<organism evidence="9 10">
    <name type="scientific">Petrolisthes cinctipes</name>
    <name type="common">Flat porcelain crab</name>
    <dbReference type="NCBI Taxonomy" id="88211"/>
    <lineage>
        <taxon>Eukaryota</taxon>
        <taxon>Metazoa</taxon>
        <taxon>Ecdysozoa</taxon>
        <taxon>Arthropoda</taxon>
        <taxon>Crustacea</taxon>
        <taxon>Multicrustacea</taxon>
        <taxon>Malacostraca</taxon>
        <taxon>Eumalacostraca</taxon>
        <taxon>Eucarida</taxon>
        <taxon>Decapoda</taxon>
        <taxon>Pleocyemata</taxon>
        <taxon>Anomura</taxon>
        <taxon>Galatheoidea</taxon>
        <taxon>Porcellanidae</taxon>
        <taxon>Petrolisthes</taxon>
    </lineage>
</organism>
<keyword evidence="3" id="KW-0970">Cilium biogenesis/degradation</keyword>
<proteinExistence type="inferred from homology"/>
<dbReference type="InterPro" id="IPR019366">
    <property type="entry name" value="Clusterin-associated_protein-1"/>
</dbReference>
<evidence type="ECO:0008006" key="11">
    <source>
        <dbReference type="Google" id="ProtNLM"/>
    </source>
</evidence>
<dbReference type="Pfam" id="PF10234">
    <property type="entry name" value="Cluap1"/>
    <property type="match status" value="1"/>
</dbReference>
<accession>A0AAE1EZE7</accession>
<feature type="region of interest" description="Disordered" evidence="8">
    <location>
        <begin position="407"/>
        <end position="499"/>
    </location>
</feature>
<comment type="caution">
    <text evidence="9">The sequence shown here is derived from an EMBL/GenBank/DDBJ whole genome shotgun (WGS) entry which is preliminary data.</text>
</comment>
<keyword evidence="4 7" id="KW-0175">Coiled coil</keyword>
<evidence type="ECO:0000256" key="1">
    <source>
        <dbReference type="ARBA" id="ARBA00004138"/>
    </source>
</evidence>
<feature type="compositionally biased region" description="Polar residues" evidence="8">
    <location>
        <begin position="465"/>
        <end position="478"/>
    </location>
</feature>